<protein>
    <submittedName>
        <fullName evidence="3">Plasmid partitioning protein RepA</fullName>
    </submittedName>
</protein>
<feature type="region of interest" description="Disordered" evidence="1">
    <location>
        <begin position="1"/>
        <end position="23"/>
    </location>
</feature>
<dbReference type="NCBIfam" id="NF010443">
    <property type="entry name" value="PRK13869.1"/>
    <property type="match status" value="1"/>
</dbReference>
<evidence type="ECO:0000259" key="2">
    <source>
        <dbReference type="Pfam" id="PF13614"/>
    </source>
</evidence>
<dbReference type="InterPro" id="IPR025669">
    <property type="entry name" value="AAA_dom"/>
</dbReference>
<dbReference type="PANTHER" id="PTHR13696">
    <property type="entry name" value="P-LOOP CONTAINING NUCLEOSIDE TRIPHOSPHATE HYDROLASE"/>
    <property type="match status" value="1"/>
</dbReference>
<gene>
    <name evidence="3" type="primary">repA</name>
    <name evidence="3" type="ORF">JAO75_23995</name>
</gene>
<sequence length="414" mass="46073">MAVPQLKLDDPQVETQTTPRPPKVDDNYILMHAKELSESLHQQRLALYPPVAQKSLRKFTSGEAAKLIGVDDGYLRQLALDGKGPEAETLPNGRRMYSLDDINALRAYLDENARGGRRYLKHRSGKEHLQIISCVNFKGGSAKTTSAAHLAQYLALSGYRVLAIDLDPQASLSALHGYQPEFDVGANETIYGSIRYDDEARHPSEVIRRTYISGLDIIPGNLELMEFEHETPKALANRRPGETKFFSRLTIALSEVADDYDVVVIDCPPQLGFLTLAALSASTSLIVTVHPQMLDVMSMSQFLTMTADLLGVVKKFGGTVEYDWMKYLVTRYEPGDGPQSGMVEYLRGLFPEAVLENPMLKSTAIADAGINKQTIYEVSRERFTKSTYDRAIDAMNNVNAEIESLIHKTWGRGQ</sequence>
<dbReference type="InterPro" id="IPR017818">
    <property type="entry name" value="Plasmid_partition_RepA"/>
</dbReference>
<dbReference type="Gene3D" id="3.40.50.300">
    <property type="entry name" value="P-loop containing nucleotide triphosphate hydrolases"/>
    <property type="match status" value="1"/>
</dbReference>
<evidence type="ECO:0000313" key="4">
    <source>
        <dbReference type="Proteomes" id="UP000620670"/>
    </source>
</evidence>
<dbReference type="InterPro" id="IPR050678">
    <property type="entry name" value="DNA_Partitioning_ATPase"/>
</dbReference>
<keyword evidence="4" id="KW-1185">Reference proteome</keyword>
<evidence type="ECO:0000256" key="1">
    <source>
        <dbReference type="SAM" id="MobiDB-lite"/>
    </source>
</evidence>
<evidence type="ECO:0000313" key="3">
    <source>
        <dbReference type="EMBL" id="MBJ6128459.1"/>
    </source>
</evidence>
<name>A0ABS0Y838_9HYPH</name>
<dbReference type="Proteomes" id="UP000620670">
    <property type="component" value="Unassembled WGS sequence"/>
</dbReference>
<dbReference type="PANTHER" id="PTHR13696:SF52">
    <property type="entry name" value="PARA FAMILY PROTEIN CT_582"/>
    <property type="match status" value="1"/>
</dbReference>
<dbReference type="SUPFAM" id="SSF52540">
    <property type="entry name" value="P-loop containing nucleoside triphosphate hydrolases"/>
    <property type="match status" value="1"/>
</dbReference>
<dbReference type="CDD" id="cd02042">
    <property type="entry name" value="ParAB_family"/>
    <property type="match status" value="1"/>
</dbReference>
<accession>A0ABS0Y838</accession>
<proteinExistence type="predicted"/>
<comment type="caution">
    <text evidence="3">The sequence shown here is derived from an EMBL/GenBank/DDBJ whole genome shotgun (WGS) entry which is preliminary data.</text>
</comment>
<dbReference type="InterPro" id="IPR027417">
    <property type="entry name" value="P-loop_NTPase"/>
</dbReference>
<dbReference type="RefSeq" id="WP_199051731.1">
    <property type="nucleotide sequence ID" value="NZ_JAELXT010000052.1"/>
</dbReference>
<dbReference type="NCBIfam" id="TIGR03453">
    <property type="entry name" value="partition_RepA"/>
    <property type="match status" value="1"/>
</dbReference>
<dbReference type="EMBL" id="JAELXT010000052">
    <property type="protein sequence ID" value="MBJ6128459.1"/>
    <property type="molecule type" value="Genomic_DNA"/>
</dbReference>
<dbReference type="Pfam" id="PF13614">
    <property type="entry name" value="AAA_31"/>
    <property type="match status" value="1"/>
</dbReference>
<reference evidence="4" key="1">
    <citation type="submission" date="2020-12" db="EMBL/GenBank/DDBJ databases">
        <title>Hymenobacter sp.</title>
        <authorList>
            <person name="Kim M.K."/>
        </authorList>
    </citation>
    <scope>NUCLEOTIDE SEQUENCE [LARGE SCALE GENOMIC DNA]</scope>
    <source>
        <strain evidence="4">BT325</strain>
    </source>
</reference>
<organism evidence="3 4">
    <name type="scientific">Microvirga splendida</name>
    <dbReference type="NCBI Taxonomy" id="2795727"/>
    <lineage>
        <taxon>Bacteria</taxon>
        <taxon>Pseudomonadati</taxon>
        <taxon>Pseudomonadota</taxon>
        <taxon>Alphaproteobacteria</taxon>
        <taxon>Hyphomicrobiales</taxon>
        <taxon>Methylobacteriaceae</taxon>
        <taxon>Microvirga</taxon>
    </lineage>
</organism>
<feature type="domain" description="AAA" evidence="2">
    <location>
        <begin position="130"/>
        <end position="306"/>
    </location>
</feature>